<dbReference type="SUPFAM" id="SSF48008">
    <property type="entry name" value="GntR ligand-binding domain-like"/>
    <property type="match status" value="1"/>
</dbReference>
<dbReference type="Pfam" id="PF07729">
    <property type="entry name" value="FCD"/>
    <property type="match status" value="1"/>
</dbReference>
<evidence type="ECO:0000256" key="3">
    <source>
        <dbReference type="ARBA" id="ARBA00023163"/>
    </source>
</evidence>
<dbReference type="GO" id="GO:0003677">
    <property type="term" value="F:DNA binding"/>
    <property type="evidence" value="ECO:0007669"/>
    <property type="project" value="UniProtKB-KW"/>
</dbReference>
<proteinExistence type="predicted"/>
<organism evidence="5 6">
    <name type="scientific">Roseimicrobium gellanilyticum</name>
    <dbReference type="NCBI Taxonomy" id="748857"/>
    <lineage>
        <taxon>Bacteria</taxon>
        <taxon>Pseudomonadati</taxon>
        <taxon>Verrucomicrobiota</taxon>
        <taxon>Verrucomicrobiia</taxon>
        <taxon>Verrucomicrobiales</taxon>
        <taxon>Verrucomicrobiaceae</taxon>
        <taxon>Roseimicrobium</taxon>
    </lineage>
</organism>
<dbReference type="InterPro" id="IPR036388">
    <property type="entry name" value="WH-like_DNA-bd_sf"/>
</dbReference>
<sequence>MATPPAPSRLQSRAYSELRRLIASGEFPPGTFLSERQLAAQFGMSKTPIHVALERLEAEGFVTISAQQGIVVRGMSVEDIVDHYELREAIECWVVRRIAGKLNAEQQAQLRENIARQEAALKEWDLNSLMHLDEQMHFLLCSYLNNKEIITTMERLRDKIHQVILRVTDTDSRRPAESVAEHVAIINAVLDGEGPRAADLIVEHLEAGKRRILNPERFAR</sequence>
<reference evidence="5 6" key="1">
    <citation type="submission" date="2018-06" db="EMBL/GenBank/DDBJ databases">
        <title>Genomic Encyclopedia of Type Strains, Phase IV (KMG-IV): sequencing the most valuable type-strain genomes for metagenomic binning, comparative biology and taxonomic classification.</title>
        <authorList>
            <person name="Goeker M."/>
        </authorList>
    </citation>
    <scope>NUCLEOTIDE SEQUENCE [LARGE SCALE GENOMIC DNA]</scope>
    <source>
        <strain evidence="5 6">DSM 25532</strain>
    </source>
</reference>
<evidence type="ECO:0000259" key="4">
    <source>
        <dbReference type="PROSITE" id="PS50949"/>
    </source>
</evidence>
<dbReference type="Gene3D" id="1.20.120.530">
    <property type="entry name" value="GntR ligand-binding domain-like"/>
    <property type="match status" value="1"/>
</dbReference>
<evidence type="ECO:0000313" key="5">
    <source>
        <dbReference type="EMBL" id="RBP43639.1"/>
    </source>
</evidence>
<evidence type="ECO:0000313" key="6">
    <source>
        <dbReference type="Proteomes" id="UP000253426"/>
    </source>
</evidence>
<dbReference type="PRINTS" id="PR00035">
    <property type="entry name" value="HTHGNTR"/>
</dbReference>
<dbReference type="PANTHER" id="PTHR43537:SF51">
    <property type="entry name" value="HTH-TYPE TRANSCRIPTIONAL REGULATOR LGOR-RELATED"/>
    <property type="match status" value="1"/>
</dbReference>
<protein>
    <submittedName>
        <fullName evidence="5">GntR family transcriptional regulator</fullName>
    </submittedName>
</protein>
<dbReference type="Gene3D" id="1.10.10.10">
    <property type="entry name" value="Winged helix-like DNA-binding domain superfamily/Winged helix DNA-binding domain"/>
    <property type="match status" value="1"/>
</dbReference>
<dbReference type="InterPro" id="IPR036390">
    <property type="entry name" value="WH_DNA-bd_sf"/>
</dbReference>
<name>A0A366HL18_9BACT</name>
<dbReference type="Proteomes" id="UP000253426">
    <property type="component" value="Unassembled WGS sequence"/>
</dbReference>
<keyword evidence="1" id="KW-0805">Transcription regulation</keyword>
<comment type="caution">
    <text evidence="5">The sequence shown here is derived from an EMBL/GenBank/DDBJ whole genome shotgun (WGS) entry which is preliminary data.</text>
</comment>
<dbReference type="GO" id="GO:0003700">
    <property type="term" value="F:DNA-binding transcription factor activity"/>
    <property type="evidence" value="ECO:0007669"/>
    <property type="project" value="InterPro"/>
</dbReference>
<dbReference type="PANTHER" id="PTHR43537">
    <property type="entry name" value="TRANSCRIPTIONAL REGULATOR, GNTR FAMILY"/>
    <property type="match status" value="1"/>
</dbReference>
<dbReference type="SUPFAM" id="SSF46785">
    <property type="entry name" value="Winged helix' DNA-binding domain"/>
    <property type="match status" value="1"/>
</dbReference>
<keyword evidence="6" id="KW-1185">Reference proteome</keyword>
<evidence type="ECO:0000256" key="1">
    <source>
        <dbReference type="ARBA" id="ARBA00023015"/>
    </source>
</evidence>
<dbReference type="OrthoDB" id="368257at2"/>
<dbReference type="EMBL" id="QNRR01000005">
    <property type="protein sequence ID" value="RBP43639.1"/>
    <property type="molecule type" value="Genomic_DNA"/>
</dbReference>
<gene>
    <name evidence="5" type="ORF">DES53_10537</name>
</gene>
<evidence type="ECO:0000256" key="2">
    <source>
        <dbReference type="ARBA" id="ARBA00023125"/>
    </source>
</evidence>
<accession>A0A366HL18</accession>
<dbReference type="AlphaFoldDB" id="A0A366HL18"/>
<dbReference type="RefSeq" id="WP_113959127.1">
    <property type="nucleotide sequence ID" value="NZ_QNRR01000005.1"/>
</dbReference>
<dbReference type="SMART" id="SM00345">
    <property type="entry name" value="HTH_GNTR"/>
    <property type="match status" value="1"/>
</dbReference>
<dbReference type="InterPro" id="IPR000524">
    <property type="entry name" value="Tscrpt_reg_HTH_GntR"/>
</dbReference>
<dbReference type="SMART" id="SM00895">
    <property type="entry name" value="FCD"/>
    <property type="match status" value="1"/>
</dbReference>
<feature type="domain" description="HTH gntR-type" evidence="4">
    <location>
        <begin position="8"/>
        <end position="75"/>
    </location>
</feature>
<dbReference type="InterPro" id="IPR011711">
    <property type="entry name" value="GntR_C"/>
</dbReference>
<keyword evidence="2" id="KW-0238">DNA-binding</keyword>
<dbReference type="InterPro" id="IPR008920">
    <property type="entry name" value="TF_FadR/GntR_C"/>
</dbReference>
<keyword evidence="3" id="KW-0804">Transcription</keyword>
<dbReference type="CDD" id="cd07377">
    <property type="entry name" value="WHTH_GntR"/>
    <property type="match status" value="1"/>
</dbReference>
<dbReference type="PROSITE" id="PS50949">
    <property type="entry name" value="HTH_GNTR"/>
    <property type="match status" value="1"/>
</dbReference>
<dbReference type="Pfam" id="PF00392">
    <property type="entry name" value="GntR"/>
    <property type="match status" value="1"/>
</dbReference>